<accession>A0A3S4DWW2</accession>
<evidence type="ECO:0000313" key="2">
    <source>
        <dbReference type="Proteomes" id="UP000269998"/>
    </source>
</evidence>
<dbReference type="Proteomes" id="UP000269998">
    <property type="component" value="Chromosome"/>
</dbReference>
<gene>
    <name evidence="1" type="ORF">MB901379_04798</name>
</gene>
<name>A0A3S4DWW2_9MYCO</name>
<organism evidence="1 2">
    <name type="scientific">Mycobacterium basiliense</name>
    <dbReference type="NCBI Taxonomy" id="2094119"/>
    <lineage>
        <taxon>Bacteria</taxon>
        <taxon>Bacillati</taxon>
        <taxon>Actinomycetota</taxon>
        <taxon>Actinomycetes</taxon>
        <taxon>Mycobacteriales</taxon>
        <taxon>Mycobacteriaceae</taxon>
        <taxon>Mycobacterium</taxon>
    </lineage>
</organism>
<dbReference type="KEGG" id="mbai:MB901379_04798"/>
<evidence type="ECO:0000313" key="1">
    <source>
        <dbReference type="EMBL" id="VDM91181.1"/>
    </source>
</evidence>
<proteinExistence type="predicted"/>
<dbReference type="AlphaFoldDB" id="A0A3S4DWW2"/>
<dbReference type="RefSeq" id="WP_158018740.1">
    <property type="nucleotide sequence ID" value="NZ_CBCSKE010000035.1"/>
</dbReference>
<dbReference type="EMBL" id="LR130759">
    <property type="protein sequence ID" value="VDM91181.1"/>
    <property type="molecule type" value="Genomic_DNA"/>
</dbReference>
<sequence precursor="true">MRRPIRALTLVAATTAGIGTATLAGSGLAAGSPSSAGTRVALRANLRHCDFSPTAFAPVVPQAPLGTGTAVVHQAGSTVAVEVNLVNAALPGMHYDVGLIQAPRSAAAPCGPGDPNTVFAGMDLDAAGRGAVTIGDAVRSGTTAVWVIVERPSDHSQNPAEVYTSEFLVPV</sequence>
<reference evidence="2" key="1">
    <citation type="submission" date="2018-02" db="EMBL/GenBank/DDBJ databases">
        <authorList>
            <person name="Seth-Smith MB H."/>
            <person name="Seth-Smith H."/>
        </authorList>
    </citation>
    <scope>NUCLEOTIDE SEQUENCE [LARGE SCALE GENOMIC DNA]</scope>
</reference>
<protein>
    <submittedName>
        <fullName evidence="1">Uncharacterized protein</fullName>
    </submittedName>
</protein>
<dbReference type="OrthoDB" id="4637980at2"/>
<keyword evidence="2" id="KW-1185">Reference proteome</keyword>